<organism evidence="7 8">
    <name type="scientific">Roseobacter denitrificans (strain ATCC 33942 / OCh 114)</name>
    <name type="common">Erythrobacter sp. (strain OCh 114)</name>
    <name type="synonym">Roseobacter denitrificans</name>
    <dbReference type="NCBI Taxonomy" id="375451"/>
    <lineage>
        <taxon>Bacteria</taxon>
        <taxon>Pseudomonadati</taxon>
        <taxon>Pseudomonadota</taxon>
        <taxon>Alphaproteobacteria</taxon>
        <taxon>Rhodobacterales</taxon>
        <taxon>Roseobacteraceae</taxon>
        <taxon>Roseobacter</taxon>
    </lineage>
</organism>
<dbReference type="InterPro" id="IPR053714">
    <property type="entry name" value="Iso_Racemase_Enz_sf"/>
</dbReference>
<dbReference type="Gene3D" id="3.40.50.12500">
    <property type="match status" value="1"/>
</dbReference>
<accession>Q16BW2</accession>
<gene>
    <name evidence="7" type="primary">hyuE</name>
    <name evidence="7" type="ordered locus">RD1_0861</name>
</gene>
<dbReference type="GO" id="GO:0036348">
    <property type="term" value="F:hydantoin racemase activity"/>
    <property type="evidence" value="ECO:0007669"/>
    <property type="project" value="UniProtKB-EC"/>
</dbReference>
<name>Q16BW2_ROSDO</name>
<dbReference type="KEGG" id="rde:RD1_0861"/>
<keyword evidence="7" id="KW-0413">Isomerase</keyword>
<evidence type="ECO:0000313" key="8">
    <source>
        <dbReference type="Proteomes" id="UP000007029"/>
    </source>
</evidence>
<dbReference type="PANTHER" id="PTHR28047">
    <property type="entry name" value="PROTEIN DCG1"/>
    <property type="match status" value="1"/>
</dbReference>
<evidence type="ECO:0000256" key="4">
    <source>
        <dbReference type="ARBA" id="ARBA00067972"/>
    </source>
</evidence>
<comment type="catalytic activity">
    <reaction evidence="5">
        <text>D-5-benzylhydantoin = L-5-benzylhydantoin</text>
        <dbReference type="Rhea" id="RHEA:83991"/>
        <dbReference type="ChEBI" id="CHEBI:176864"/>
        <dbReference type="ChEBI" id="CHEBI:233540"/>
    </reaction>
</comment>
<dbReference type="RefSeq" id="WP_011567153.1">
    <property type="nucleotide sequence ID" value="NC_008209.1"/>
</dbReference>
<dbReference type="EC" id="5.1.99.5" evidence="3"/>
<dbReference type="Proteomes" id="UP000007029">
    <property type="component" value="Chromosome"/>
</dbReference>
<dbReference type="HOGENOM" id="CLU_053002_0_0_5"/>
<evidence type="ECO:0000256" key="1">
    <source>
        <dbReference type="ARBA" id="ARBA00038414"/>
    </source>
</evidence>
<dbReference type="EMBL" id="CP000362">
    <property type="protein sequence ID" value="ABG30531.1"/>
    <property type="molecule type" value="Genomic_DNA"/>
</dbReference>
<reference evidence="7 8" key="1">
    <citation type="journal article" date="2007" name="J. Bacteriol.">
        <title>The complete genome sequence of Roseobacter denitrificans reveals a mixotrophic rather than photosynthetic metabolism.</title>
        <authorList>
            <person name="Swingley W.D."/>
            <person name="Sadekar S."/>
            <person name="Mastrian S.D."/>
            <person name="Matthies H.J."/>
            <person name="Hao J."/>
            <person name="Ramos H."/>
            <person name="Acharya C.R."/>
            <person name="Conrad A.L."/>
            <person name="Taylor H.L."/>
            <person name="Dejesa L.C."/>
            <person name="Shah M.K."/>
            <person name="O'huallachain M.E."/>
            <person name="Lince M.T."/>
            <person name="Blankenship R.E."/>
            <person name="Beatty J.T."/>
            <person name="Touchman J.W."/>
        </authorList>
    </citation>
    <scope>NUCLEOTIDE SEQUENCE [LARGE SCALE GENOMIC DNA]</scope>
    <source>
        <strain evidence="8">ATCC 33942 / OCh 114</strain>
    </source>
</reference>
<evidence type="ECO:0000256" key="2">
    <source>
        <dbReference type="ARBA" id="ARBA00051635"/>
    </source>
</evidence>
<comment type="catalytic activity">
    <reaction evidence="6">
        <text>D-5-isobutylhydantoin = L-5-isobutylhydantoin</text>
        <dbReference type="Rhea" id="RHEA:84231"/>
        <dbReference type="ChEBI" id="CHEBI:233609"/>
        <dbReference type="ChEBI" id="CHEBI:233610"/>
    </reaction>
</comment>
<dbReference type="eggNOG" id="COG4126">
    <property type="taxonomic scope" value="Bacteria"/>
</dbReference>
<evidence type="ECO:0000256" key="6">
    <source>
        <dbReference type="ARBA" id="ARBA00093234"/>
    </source>
</evidence>
<evidence type="ECO:0000256" key="5">
    <source>
        <dbReference type="ARBA" id="ARBA00093199"/>
    </source>
</evidence>
<keyword evidence="8" id="KW-1185">Reference proteome</keyword>
<dbReference type="FunFam" id="3.40.50.12500:FF:000001">
    <property type="entry name" value="Putative hydantoin racemase"/>
    <property type="match status" value="1"/>
</dbReference>
<dbReference type="InterPro" id="IPR015942">
    <property type="entry name" value="Asp/Glu/hydantoin_racemase"/>
</dbReference>
<protein>
    <recommendedName>
        <fullName evidence="4">Hydantoin racemase</fullName>
        <ecNumber evidence="3">5.1.99.5</ecNumber>
    </recommendedName>
</protein>
<dbReference type="AlphaFoldDB" id="Q16BW2"/>
<comment type="similarity">
    <text evidence="1">Belongs to the HyuE racemase family.</text>
</comment>
<proteinExistence type="inferred from homology"/>
<evidence type="ECO:0000313" key="7">
    <source>
        <dbReference type="EMBL" id="ABG30531.1"/>
    </source>
</evidence>
<sequence length="227" mass="23758">MKILMINPNTTSSMTDKIAIAARSVARPDTDIIATNSQDGPASIQGFLDVANCIPGLLAEVALHKDVDAIVVACFDDTGVDAVRTLVDVPVLGIGEAAYHAASMIANKFSVITTLSRSVPGLENNLMRYGLAQKCARVRATDIPVLKLEEGDPATLFKIKSEIREAIAADNAEAIVLGCAGMADLMAQLSDEFGLPVIDGVAAGVTFAEALVNNKLRTSKIGAYSGQ</sequence>
<comment type="catalytic activity">
    <reaction evidence="2">
        <text>a D-5-monosubstituted hydantoin = a L-5-monosubstituted hydantoin</text>
        <dbReference type="Rhea" id="RHEA:46624"/>
        <dbReference type="ChEBI" id="CHEBI:86339"/>
        <dbReference type="ChEBI" id="CHEBI:86340"/>
        <dbReference type="EC" id="5.1.99.5"/>
    </reaction>
</comment>
<dbReference type="GO" id="GO:0047661">
    <property type="term" value="F:amino-acid racemase activity"/>
    <property type="evidence" value="ECO:0007669"/>
    <property type="project" value="InterPro"/>
</dbReference>
<dbReference type="STRING" id="375451.RD1_0861"/>
<dbReference type="Pfam" id="PF01177">
    <property type="entry name" value="Asp_Glu_race"/>
    <property type="match status" value="1"/>
</dbReference>
<dbReference type="InterPro" id="IPR052186">
    <property type="entry name" value="Hydantoin_racemase-like"/>
</dbReference>
<dbReference type="OrthoDB" id="9791723at2"/>
<evidence type="ECO:0000256" key="3">
    <source>
        <dbReference type="ARBA" id="ARBA00066406"/>
    </source>
</evidence>
<dbReference type="PANTHER" id="PTHR28047:SF5">
    <property type="entry name" value="PROTEIN DCG1"/>
    <property type="match status" value="1"/>
</dbReference>